<evidence type="ECO:0000256" key="3">
    <source>
        <dbReference type="ARBA" id="ARBA00022793"/>
    </source>
</evidence>
<evidence type="ECO:0000313" key="10">
    <source>
        <dbReference type="Proteomes" id="UP000224854"/>
    </source>
</evidence>
<dbReference type="OrthoDB" id="639767at2759"/>
<evidence type="ECO:0000256" key="5">
    <source>
        <dbReference type="ARBA" id="ARBA00023239"/>
    </source>
</evidence>
<dbReference type="InterPro" id="IPR010977">
    <property type="entry name" value="Aromatic_deC"/>
</dbReference>
<evidence type="ECO:0000256" key="1">
    <source>
        <dbReference type="ARBA" id="ARBA00001933"/>
    </source>
</evidence>
<dbReference type="InterPro" id="IPR015421">
    <property type="entry name" value="PyrdxlP-dep_Trfase_major"/>
</dbReference>
<evidence type="ECO:0000256" key="7">
    <source>
        <dbReference type="RuleBase" id="RU000382"/>
    </source>
</evidence>
<dbReference type="GO" id="GO:0005737">
    <property type="term" value="C:cytoplasm"/>
    <property type="evidence" value="ECO:0007669"/>
    <property type="project" value="TreeGrafter"/>
</dbReference>
<evidence type="ECO:0000256" key="4">
    <source>
        <dbReference type="ARBA" id="ARBA00022898"/>
    </source>
</evidence>
<dbReference type="GO" id="GO:0016831">
    <property type="term" value="F:carboxy-lyase activity"/>
    <property type="evidence" value="ECO:0007669"/>
    <property type="project" value="UniProtKB-KW"/>
</dbReference>
<organism evidence="9 10">
    <name type="scientific">Ophiocordyceps australis</name>
    <dbReference type="NCBI Taxonomy" id="1399860"/>
    <lineage>
        <taxon>Eukaryota</taxon>
        <taxon>Fungi</taxon>
        <taxon>Dikarya</taxon>
        <taxon>Ascomycota</taxon>
        <taxon>Pezizomycotina</taxon>
        <taxon>Sordariomycetes</taxon>
        <taxon>Hypocreomycetidae</taxon>
        <taxon>Hypocreales</taxon>
        <taxon>Ophiocordycipitaceae</taxon>
        <taxon>Ophiocordyceps</taxon>
    </lineage>
</organism>
<feature type="region of interest" description="Disordered" evidence="8">
    <location>
        <begin position="339"/>
        <end position="362"/>
    </location>
</feature>
<dbReference type="Gene3D" id="3.90.1150.10">
    <property type="entry name" value="Aspartate Aminotransferase, domain 1"/>
    <property type="match status" value="1"/>
</dbReference>
<protein>
    <recommendedName>
        <fullName evidence="11">Aromatic-L-amino-acid decarboxylase</fullName>
    </recommendedName>
</protein>
<reference evidence="9 10" key="1">
    <citation type="submission" date="2017-06" db="EMBL/GenBank/DDBJ databases">
        <title>Ant-infecting Ophiocordyceps genomes reveal a high diversity of potential behavioral manipulation genes and a possible major role for enterotoxins.</title>
        <authorList>
            <person name="De Bekker C."/>
            <person name="Evans H.C."/>
            <person name="Brachmann A."/>
            <person name="Hughes D.P."/>
        </authorList>
    </citation>
    <scope>NUCLEOTIDE SEQUENCE [LARGE SCALE GENOMIC DNA]</scope>
    <source>
        <strain evidence="9 10">1348a</strain>
    </source>
</reference>
<keyword evidence="4 6" id="KW-0663">Pyridoxal phosphate</keyword>
<keyword evidence="3" id="KW-0210">Decarboxylase</keyword>
<evidence type="ECO:0008006" key="11">
    <source>
        <dbReference type="Google" id="ProtNLM"/>
    </source>
</evidence>
<proteinExistence type="inferred from homology"/>
<dbReference type="InterPro" id="IPR015424">
    <property type="entry name" value="PyrdxlP-dep_Trfase"/>
</dbReference>
<dbReference type="Gene3D" id="3.40.640.10">
    <property type="entry name" value="Type I PLP-dependent aspartate aminotransferase-like (Major domain)"/>
    <property type="match status" value="1"/>
</dbReference>
<keyword evidence="10" id="KW-1185">Reference proteome</keyword>
<feature type="modified residue" description="N6-(pyridoxal phosphate)lysine" evidence="6">
    <location>
        <position position="218"/>
    </location>
</feature>
<dbReference type="PANTHER" id="PTHR11999">
    <property type="entry name" value="GROUP II PYRIDOXAL-5-PHOSPHATE DECARBOXYLASE"/>
    <property type="match status" value="1"/>
</dbReference>
<dbReference type="GO" id="GO:0030170">
    <property type="term" value="F:pyridoxal phosphate binding"/>
    <property type="evidence" value="ECO:0007669"/>
    <property type="project" value="InterPro"/>
</dbReference>
<comment type="cofactor">
    <cofactor evidence="1 6 7">
        <name>pyridoxal 5'-phosphate</name>
        <dbReference type="ChEBI" id="CHEBI:597326"/>
    </cofactor>
</comment>
<sequence length="434" mass="46329">MWATAVTGANFSWACNPPVTELEVLVLDWLARALGLPACFESTGAERGGGVIVSTASEAIVSVMAAARDAFVAGKTAHLLGEDKEREEWRLRSRLVALGSSGTHSSTAKAARILGLRYHAIPVGPDSGFALTAPAVAAALADLAARGLEPFYLTLTMGTTDVCAVDAFAPIAALLAPRPNLWVHVDAAYAGSALLLDAVKPLAASFAAFHSVTVNPHKWLLVNNDCSALWLRDRRPLVSTMSVSAPYLLSSASPDHDLVPDFRDWHIPLGRRFRALKLWFVLRSYGTAGLASHVQAGIDRARLLESKLRLRPDLFALVTPAAFGLLTFALVVVRPPSSSSSSCQDDDAANNDAANNDAADNDAATNDAANRLTRRLYDAINATRAWFLTSTLLNGRFVIRVQTATAAVRQEHIDALYNDFVDAAVKLLPSAAPN</sequence>
<dbReference type="SUPFAM" id="SSF53383">
    <property type="entry name" value="PLP-dependent transferases"/>
    <property type="match status" value="1"/>
</dbReference>
<accession>A0A2C5YIF6</accession>
<evidence type="ECO:0000256" key="8">
    <source>
        <dbReference type="SAM" id="MobiDB-lite"/>
    </source>
</evidence>
<dbReference type="PANTHER" id="PTHR11999:SF70">
    <property type="entry name" value="MIP05841P"/>
    <property type="match status" value="1"/>
</dbReference>
<dbReference type="GO" id="GO:0006520">
    <property type="term" value="P:amino acid metabolic process"/>
    <property type="evidence" value="ECO:0007669"/>
    <property type="project" value="InterPro"/>
</dbReference>
<dbReference type="EMBL" id="NJEU01000963">
    <property type="protein sequence ID" value="PHH69295.1"/>
    <property type="molecule type" value="Genomic_DNA"/>
</dbReference>
<dbReference type="Proteomes" id="UP000224854">
    <property type="component" value="Unassembled WGS sequence"/>
</dbReference>
<dbReference type="AlphaFoldDB" id="A0A2C5YIF6"/>
<keyword evidence="5 7" id="KW-0456">Lyase</keyword>
<dbReference type="Pfam" id="PF00282">
    <property type="entry name" value="Pyridoxal_deC"/>
    <property type="match status" value="1"/>
</dbReference>
<evidence type="ECO:0000256" key="6">
    <source>
        <dbReference type="PIRSR" id="PIRSR602129-50"/>
    </source>
</evidence>
<dbReference type="InterPro" id="IPR015422">
    <property type="entry name" value="PyrdxlP-dep_Trfase_small"/>
</dbReference>
<name>A0A2C5YIF6_9HYPO</name>
<comment type="caution">
    <text evidence="9">The sequence shown here is derived from an EMBL/GenBank/DDBJ whole genome shotgun (WGS) entry which is preliminary data.</text>
</comment>
<evidence type="ECO:0000313" key="9">
    <source>
        <dbReference type="EMBL" id="PHH69295.1"/>
    </source>
</evidence>
<feature type="compositionally biased region" description="Low complexity" evidence="8">
    <location>
        <begin position="350"/>
        <end position="362"/>
    </location>
</feature>
<gene>
    <name evidence="9" type="ORF">CDD82_7856</name>
</gene>
<dbReference type="PRINTS" id="PR00800">
    <property type="entry name" value="YHDCRBOXLASE"/>
</dbReference>
<dbReference type="InterPro" id="IPR002129">
    <property type="entry name" value="PyrdxlP-dep_de-COase"/>
</dbReference>
<evidence type="ECO:0000256" key="2">
    <source>
        <dbReference type="ARBA" id="ARBA00009533"/>
    </source>
</evidence>
<dbReference type="GO" id="GO:0019752">
    <property type="term" value="P:carboxylic acid metabolic process"/>
    <property type="evidence" value="ECO:0007669"/>
    <property type="project" value="InterPro"/>
</dbReference>
<comment type="similarity">
    <text evidence="2 7">Belongs to the group II decarboxylase family.</text>
</comment>